<reference evidence="1" key="1">
    <citation type="submission" date="2019-12" db="EMBL/GenBank/DDBJ databases">
        <title>Genome sequencing and annotation of Brassica cretica.</title>
        <authorList>
            <person name="Studholme D.J."/>
            <person name="Sarris P.F."/>
        </authorList>
    </citation>
    <scope>NUCLEOTIDE SEQUENCE</scope>
    <source>
        <strain evidence="1">PFS-102/07</strain>
        <tissue evidence="1">Leaf</tissue>
    </source>
</reference>
<protein>
    <submittedName>
        <fullName evidence="1">Uncharacterized protein</fullName>
    </submittedName>
</protein>
<dbReference type="AlphaFoldDB" id="A0A8S9GLX5"/>
<gene>
    <name evidence="1" type="ORF">F2Q70_00023887</name>
</gene>
<accession>A0A8S9GLX5</accession>
<organism evidence="1">
    <name type="scientific">Brassica cretica</name>
    <name type="common">Mustard</name>
    <dbReference type="NCBI Taxonomy" id="69181"/>
    <lineage>
        <taxon>Eukaryota</taxon>
        <taxon>Viridiplantae</taxon>
        <taxon>Streptophyta</taxon>
        <taxon>Embryophyta</taxon>
        <taxon>Tracheophyta</taxon>
        <taxon>Spermatophyta</taxon>
        <taxon>Magnoliopsida</taxon>
        <taxon>eudicotyledons</taxon>
        <taxon>Gunneridae</taxon>
        <taxon>Pentapetalae</taxon>
        <taxon>rosids</taxon>
        <taxon>malvids</taxon>
        <taxon>Brassicales</taxon>
        <taxon>Brassicaceae</taxon>
        <taxon>Brassiceae</taxon>
        <taxon>Brassica</taxon>
    </lineage>
</organism>
<name>A0A8S9GLX5_BRACR</name>
<sequence>MCVFIEAEMKLVNSNIKTPRNTALQLEAEHLPFNNFTRHRKSDEIIKDLTFNQAAYITAEWITRASAINTDETKLLETQMGSSVDRGLALEKIPPRPQFPL</sequence>
<comment type="caution">
    <text evidence="1">The sequence shown here is derived from an EMBL/GenBank/DDBJ whole genome shotgun (WGS) entry which is preliminary data.</text>
</comment>
<evidence type="ECO:0000313" key="1">
    <source>
        <dbReference type="EMBL" id="KAF2547245.1"/>
    </source>
</evidence>
<proteinExistence type="predicted"/>
<dbReference type="EMBL" id="QGKY02001925">
    <property type="protein sequence ID" value="KAF2547245.1"/>
    <property type="molecule type" value="Genomic_DNA"/>
</dbReference>